<protein>
    <submittedName>
        <fullName evidence="3">Oxysterol-binding protein 3</fullName>
    </submittedName>
</protein>
<dbReference type="PANTHER" id="PTHR10972">
    <property type="entry name" value="OXYSTEROL-BINDING PROTEIN-RELATED"/>
    <property type="match status" value="1"/>
</dbReference>
<dbReference type="Pfam" id="PF01237">
    <property type="entry name" value="Oxysterol_BP"/>
    <property type="match status" value="1"/>
</dbReference>
<organism evidence="3 4">
    <name type="scientific">Cryomyces antarcticus</name>
    <dbReference type="NCBI Taxonomy" id="329879"/>
    <lineage>
        <taxon>Eukaryota</taxon>
        <taxon>Fungi</taxon>
        <taxon>Dikarya</taxon>
        <taxon>Ascomycota</taxon>
        <taxon>Pezizomycotina</taxon>
        <taxon>Dothideomycetes</taxon>
        <taxon>Dothideomycetes incertae sedis</taxon>
        <taxon>Cryomyces</taxon>
    </lineage>
</organism>
<evidence type="ECO:0000313" key="3">
    <source>
        <dbReference type="EMBL" id="KAK5241157.1"/>
    </source>
</evidence>
<accession>A0ABR0LVD3</accession>
<evidence type="ECO:0000256" key="1">
    <source>
        <dbReference type="ARBA" id="ARBA00008842"/>
    </source>
</evidence>
<keyword evidence="4" id="KW-1185">Reference proteome</keyword>
<dbReference type="Proteomes" id="UP001357485">
    <property type="component" value="Unassembled WGS sequence"/>
</dbReference>
<dbReference type="PANTHER" id="PTHR10972:SF203">
    <property type="entry name" value="OXYSTEROL-BINDING PROTEIN HOMOLOG 3"/>
    <property type="match status" value="1"/>
</dbReference>
<sequence length="142" mass="15598">MDSTSSQEFFDAEDGEPNRSQILNIRHDSQDSGERDTVDDIVSEGDDSETSSDAGEAIGSFDRMPREGQSSIFPPKPESLTPLPLERVRRRTTVLPAKVPPPSIIGFLRKNAGKDLSTVSMPVSSNEPTSLLQRTAEQMEYS</sequence>
<gene>
    <name evidence="3" type="primary">OSH3_1</name>
    <name evidence="3" type="ORF">LTR16_009697</name>
</gene>
<reference evidence="3 4" key="1">
    <citation type="submission" date="2023-08" db="EMBL/GenBank/DDBJ databases">
        <title>Black Yeasts Isolated from many extreme environments.</title>
        <authorList>
            <person name="Coleine C."/>
            <person name="Stajich J.E."/>
            <person name="Selbmann L."/>
        </authorList>
    </citation>
    <scope>NUCLEOTIDE SEQUENCE [LARGE SCALE GENOMIC DNA]</scope>
    <source>
        <strain evidence="3 4">CCFEE 536</strain>
    </source>
</reference>
<feature type="compositionally biased region" description="Basic and acidic residues" evidence="2">
    <location>
        <begin position="25"/>
        <end position="38"/>
    </location>
</feature>
<dbReference type="InterPro" id="IPR037239">
    <property type="entry name" value="OSBP_sf"/>
</dbReference>
<dbReference type="InterPro" id="IPR000648">
    <property type="entry name" value="Oxysterol-bd"/>
</dbReference>
<dbReference type="EMBL" id="JAVRRA010010794">
    <property type="protein sequence ID" value="KAK5241157.1"/>
    <property type="molecule type" value="Genomic_DNA"/>
</dbReference>
<dbReference type="SUPFAM" id="SSF144000">
    <property type="entry name" value="Oxysterol-binding protein-like"/>
    <property type="match status" value="1"/>
</dbReference>
<feature type="non-terminal residue" evidence="3">
    <location>
        <position position="142"/>
    </location>
</feature>
<feature type="region of interest" description="Disordered" evidence="2">
    <location>
        <begin position="1"/>
        <end position="85"/>
    </location>
</feature>
<comment type="similarity">
    <text evidence="1">Belongs to the OSBP family.</text>
</comment>
<proteinExistence type="inferred from homology"/>
<comment type="caution">
    <text evidence="3">The sequence shown here is derived from an EMBL/GenBank/DDBJ whole genome shotgun (WGS) entry which is preliminary data.</text>
</comment>
<feature type="compositionally biased region" description="Acidic residues" evidence="2">
    <location>
        <begin position="39"/>
        <end position="50"/>
    </location>
</feature>
<evidence type="ECO:0000313" key="4">
    <source>
        <dbReference type="Proteomes" id="UP001357485"/>
    </source>
</evidence>
<feature type="region of interest" description="Disordered" evidence="2">
    <location>
        <begin position="118"/>
        <end position="142"/>
    </location>
</feature>
<name>A0ABR0LVD3_9PEZI</name>
<evidence type="ECO:0000256" key="2">
    <source>
        <dbReference type="SAM" id="MobiDB-lite"/>
    </source>
</evidence>